<dbReference type="RefSeq" id="WP_353865793.1">
    <property type="nucleotide sequence ID" value="NZ_CP088295.1"/>
</dbReference>
<evidence type="ECO:0000313" key="2">
    <source>
        <dbReference type="Proteomes" id="UP001058860"/>
    </source>
</evidence>
<protein>
    <submittedName>
        <fullName evidence="1">Uncharacterized protein</fullName>
    </submittedName>
</protein>
<evidence type="ECO:0000313" key="1">
    <source>
        <dbReference type="EMBL" id="UUY05334.1"/>
    </source>
</evidence>
<gene>
    <name evidence="1" type="ORF">LRS13_07375</name>
</gene>
<proteinExistence type="predicted"/>
<dbReference type="EMBL" id="CP088295">
    <property type="protein sequence ID" value="UUY05334.1"/>
    <property type="molecule type" value="Genomic_DNA"/>
</dbReference>
<dbReference type="Proteomes" id="UP001058860">
    <property type="component" value="Chromosome"/>
</dbReference>
<name>A0ABY5PKY7_9ACTN</name>
<organism evidence="1 2">
    <name type="scientific">Svornostia abyssi</name>
    <dbReference type="NCBI Taxonomy" id="2898438"/>
    <lineage>
        <taxon>Bacteria</taxon>
        <taxon>Bacillati</taxon>
        <taxon>Actinomycetota</taxon>
        <taxon>Thermoleophilia</taxon>
        <taxon>Solirubrobacterales</taxon>
        <taxon>Baekduiaceae</taxon>
        <taxon>Svornostia</taxon>
    </lineage>
</organism>
<keyword evidence="2" id="KW-1185">Reference proteome</keyword>
<reference evidence="2" key="1">
    <citation type="submission" date="2021-11" db="EMBL/GenBank/DDBJ databases">
        <title>Cultivation dependent microbiological survey of springs from the worlds oldest radium mine currently devoted to the extraction of radon-saturated water.</title>
        <authorList>
            <person name="Kapinusova G."/>
            <person name="Smrhova T."/>
            <person name="Strejcek M."/>
            <person name="Suman J."/>
            <person name="Jani K."/>
            <person name="Pajer P."/>
            <person name="Uhlik O."/>
        </authorList>
    </citation>
    <scope>NUCLEOTIDE SEQUENCE [LARGE SCALE GENOMIC DNA]</scope>
    <source>
        <strain evidence="2">J379</strain>
    </source>
</reference>
<accession>A0ABY5PKY7</accession>
<sequence length="292" mass="33359">MSTAKRLFKTYLSPWLWVRDRDRWMFWSMPAPDREAGPTVDILRIGTCEDRAMPHNHQANGPLGFPRFMLEDLAAQGIEAGYQNMWVWMFEELPQTEKELLKRRRKNRGAPDFVFIQIGPIYTGRHYLGGHVRVIGLRENLGKRIGFGIYVLWRFIAKAQRIAAFKTIDYAGPEALDTFLEVALKTWPDTVIALYEPTTPILEGPLVRRKLDDIVAELHAAAARHGDRVQVMPRPELGLDWRFRISNSLNTNEAGARIVGRHFADYIVEQGLVRQPQRAEDAGAPEQVSSAV</sequence>